<comment type="caution">
    <text evidence="3">The sequence shown here is derived from an EMBL/GenBank/DDBJ whole genome shotgun (WGS) entry which is preliminary data.</text>
</comment>
<feature type="domain" description="SPOR" evidence="2">
    <location>
        <begin position="466"/>
        <end position="544"/>
    </location>
</feature>
<dbReference type="Proteomes" id="UP001315686">
    <property type="component" value="Unassembled WGS sequence"/>
</dbReference>
<sequence length="544" mass="57326">MGTTGVSAQTLRNADEPAEFPPASFKGNQFADSRGCVYVRAGFGGQVRWVPRVTRSRKVVCDVAPTFAPKAPEPAPVVVEAKPAPTPAPETKPAPKPEPKVAEAKPAPAAKAPAAKAPVRTARATPTPAPQPQRVTNNRSGRVGKPIPTIALTTTPPKIGPAAEARQQAAAQQPQRRVPRAAPAKPSPADPPTVFSNNTVQEPAPNPAARQPRVVAARPSPSPAPGPTVYSNPVEDNAPRTGRRSVRSAGANSCPERSGVSARYTNSSGVRCGPQDGGSYAAAPAPARRAPVQAQPVTTNQGRVASAAAPAPVYGKKRTAIPAGEFAGIQNKRQKEVVTPRQVASAKIAKGYAPAFDDGRFNPNRGLPRDPKLALLWTQESPRRLIDVTTGREVSAKYPDLRYPYVSMVEQNAAEANAARTTVATKQQTRTRARVATKTVPQAQRRTTQKPATKVRVKKAAPSQGARAASHRYVQVGTFGVPANAKGTAAKLHGLGLPVRLAPMTSKGRQLQIVLAGPFKTQDQLNQALRMARSAGFGDAFLRK</sequence>
<dbReference type="GO" id="GO:0042834">
    <property type="term" value="F:peptidoglycan binding"/>
    <property type="evidence" value="ECO:0007669"/>
    <property type="project" value="InterPro"/>
</dbReference>
<organism evidence="3 4">
    <name type="scientific">Harenicola maris</name>
    <dbReference type="NCBI Taxonomy" id="2841044"/>
    <lineage>
        <taxon>Bacteria</taxon>
        <taxon>Pseudomonadati</taxon>
        <taxon>Pseudomonadota</taxon>
        <taxon>Alphaproteobacteria</taxon>
        <taxon>Rhodobacterales</taxon>
        <taxon>Paracoccaceae</taxon>
        <taxon>Harenicola</taxon>
    </lineage>
</organism>
<gene>
    <name evidence="3" type="ORF">IV417_14425</name>
</gene>
<feature type="compositionally biased region" description="Basic and acidic residues" evidence="1">
    <location>
        <begin position="93"/>
        <end position="103"/>
    </location>
</feature>
<accession>A0AAP2CQB5</accession>
<feature type="compositionally biased region" description="Polar residues" evidence="1">
    <location>
        <begin position="1"/>
        <end position="12"/>
    </location>
</feature>
<dbReference type="SUPFAM" id="SSF110997">
    <property type="entry name" value="Sporulation related repeat"/>
    <property type="match status" value="1"/>
</dbReference>
<dbReference type="RefSeq" id="WP_327794810.1">
    <property type="nucleotide sequence ID" value="NZ_JADQAZ010000003.1"/>
</dbReference>
<feature type="compositionally biased region" description="Low complexity" evidence="1">
    <location>
        <begin position="281"/>
        <end position="297"/>
    </location>
</feature>
<evidence type="ECO:0000313" key="4">
    <source>
        <dbReference type="Proteomes" id="UP001315686"/>
    </source>
</evidence>
<dbReference type="Gene3D" id="3.30.70.1070">
    <property type="entry name" value="Sporulation related repeat"/>
    <property type="match status" value="1"/>
</dbReference>
<dbReference type="PROSITE" id="PS51724">
    <property type="entry name" value="SPOR"/>
    <property type="match status" value="1"/>
</dbReference>
<dbReference type="EMBL" id="JADQAZ010000003">
    <property type="protein sequence ID" value="MBT0958582.1"/>
    <property type="molecule type" value="Genomic_DNA"/>
</dbReference>
<feature type="compositionally biased region" description="Polar residues" evidence="1">
    <location>
        <begin position="440"/>
        <end position="450"/>
    </location>
</feature>
<evidence type="ECO:0000256" key="1">
    <source>
        <dbReference type="SAM" id="MobiDB-lite"/>
    </source>
</evidence>
<dbReference type="AlphaFoldDB" id="A0AAP2CQB5"/>
<name>A0AAP2CQB5_9RHOB</name>
<dbReference type="InterPro" id="IPR036680">
    <property type="entry name" value="SPOR-like_sf"/>
</dbReference>
<feature type="region of interest" description="Disordered" evidence="1">
    <location>
        <begin position="78"/>
        <end position="304"/>
    </location>
</feature>
<dbReference type="InterPro" id="IPR007730">
    <property type="entry name" value="SPOR-like_dom"/>
</dbReference>
<feature type="compositionally biased region" description="Low complexity" evidence="1">
    <location>
        <begin position="104"/>
        <end position="126"/>
    </location>
</feature>
<evidence type="ECO:0000313" key="3">
    <source>
        <dbReference type="EMBL" id="MBT0958582.1"/>
    </source>
</evidence>
<protein>
    <submittedName>
        <fullName evidence="3">SPOR domain-containing protein</fullName>
    </submittedName>
</protein>
<dbReference type="Pfam" id="PF05036">
    <property type="entry name" value="SPOR"/>
    <property type="match status" value="1"/>
</dbReference>
<feature type="region of interest" description="Disordered" evidence="1">
    <location>
        <begin position="1"/>
        <end position="26"/>
    </location>
</feature>
<reference evidence="3 4" key="1">
    <citation type="journal article" date="2021" name="Arch. Microbiol.">
        <title>Harenicola maris gen. nov., sp. nov. isolated from the Sea of Japan shallow sediments.</title>
        <authorList>
            <person name="Romanenko L.A."/>
            <person name="Kurilenko V.V."/>
            <person name="Chernysheva N.Y."/>
            <person name="Tekutyeva L.A."/>
            <person name="Velansky P.V."/>
            <person name="Svetashev V.I."/>
            <person name="Isaeva M.P."/>
        </authorList>
    </citation>
    <scope>NUCLEOTIDE SEQUENCE [LARGE SCALE GENOMIC DNA]</scope>
    <source>
        <strain evidence="3 4">KMM 3653</strain>
    </source>
</reference>
<feature type="region of interest" description="Disordered" evidence="1">
    <location>
        <begin position="426"/>
        <end position="450"/>
    </location>
</feature>
<evidence type="ECO:0000259" key="2">
    <source>
        <dbReference type="PROSITE" id="PS51724"/>
    </source>
</evidence>
<feature type="compositionally biased region" description="Low complexity" evidence="1">
    <location>
        <begin position="146"/>
        <end position="184"/>
    </location>
</feature>
<feature type="compositionally biased region" description="Low complexity" evidence="1">
    <location>
        <begin position="207"/>
        <end position="219"/>
    </location>
</feature>
<proteinExistence type="predicted"/>
<keyword evidence="4" id="KW-1185">Reference proteome</keyword>